<evidence type="ECO:0000259" key="4">
    <source>
        <dbReference type="SMART" id="SM00829"/>
    </source>
</evidence>
<dbReference type="RefSeq" id="WP_329270968.1">
    <property type="nucleotide sequence ID" value="NZ_CP109011.1"/>
</dbReference>
<accession>A0ABZ1X9K2</accession>
<keyword evidence="2" id="KW-0560">Oxidoreductase</keyword>
<name>A0ABZ1X9K2_9ACTN</name>
<keyword evidence="6" id="KW-1185">Reference proteome</keyword>
<feature type="region of interest" description="Disordered" evidence="3">
    <location>
        <begin position="1"/>
        <end position="23"/>
    </location>
</feature>
<dbReference type="EMBL" id="CP109011">
    <property type="protein sequence ID" value="WUT48152.1"/>
    <property type="molecule type" value="Genomic_DNA"/>
</dbReference>
<dbReference type="SUPFAM" id="SSF51735">
    <property type="entry name" value="NAD(P)-binding Rossmann-fold domains"/>
    <property type="match status" value="1"/>
</dbReference>
<evidence type="ECO:0000313" key="5">
    <source>
        <dbReference type="EMBL" id="WUT48152.1"/>
    </source>
</evidence>
<dbReference type="Proteomes" id="UP001432168">
    <property type="component" value="Chromosome"/>
</dbReference>
<evidence type="ECO:0000313" key="6">
    <source>
        <dbReference type="Proteomes" id="UP001432168"/>
    </source>
</evidence>
<dbReference type="Pfam" id="PF08240">
    <property type="entry name" value="ADH_N"/>
    <property type="match status" value="1"/>
</dbReference>
<dbReference type="PANTHER" id="PTHR48106">
    <property type="entry name" value="QUINONE OXIDOREDUCTASE PIG3-RELATED"/>
    <property type="match status" value="1"/>
</dbReference>
<dbReference type="SUPFAM" id="SSF50129">
    <property type="entry name" value="GroES-like"/>
    <property type="match status" value="1"/>
</dbReference>
<keyword evidence="1" id="KW-0521">NADP</keyword>
<gene>
    <name evidence="5" type="ORF">OG929_40180</name>
</gene>
<proteinExistence type="predicted"/>
<evidence type="ECO:0000256" key="2">
    <source>
        <dbReference type="ARBA" id="ARBA00023002"/>
    </source>
</evidence>
<dbReference type="Gene3D" id="3.90.180.10">
    <property type="entry name" value="Medium-chain alcohol dehydrogenases, catalytic domain"/>
    <property type="match status" value="1"/>
</dbReference>
<reference evidence="5" key="1">
    <citation type="submission" date="2022-10" db="EMBL/GenBank/DDBJ databases">
        <title>The complete genomes of actinobacterial strains from the NBC collection.</title>
        <authorList>
            <person name="Joergensen T.S."/>
            <person name="Alvarez Arevalo M."/>
            <person name="Sterndorff E.B."/>
            <person name="Faurdal D."/>
            <person name="Vuksanovic O."/>
            <person name="Mourched A.-S."/>
            <person name="Charusanti P."/>
            <person name="Shaw S."/>
            <person name="Blin K."/>
            <person name="Weber T."/>
        </authorList>
    </citation>
    <scope>NUCLEOTIDE SEQUENCE</scope>
    <source>
        <strain evidence="5">NBC_00686</strain>
    </source>
</reference>
<feature type="domain" description="Enoyl reductase (ER)" evidence="4">
    <location>
        <begin position="17"/>
        <end position="329"/>
    </location>
</feature>
<dbReference type="InterPro" id="IPR020843">
    <property type="entry name" value="ER"/>
</dbReference>
<dbReference type="InterPro" id="IPR013154">
    <property type="entry name" value="ADH-like_N"/>
</dbReference>
<dbReference type="SMART" id="SM00829">
    <property type="entry name" value="PKS_ER"/>
    <property type="match status" value="1"/>
</dbReference>
<organism evidence="5 6">
    <name type="scientific">Streptomyces pseudovenezuelae</name>
    <dbReference type="NCBI Taxonomy" id="67350"/>
    <lineage>
        <taxon>Bacteria</taxon>
        <taxon>Bacillati</taxon>
        <taxon>Actinomycetota</taxon>
        <taxon>Actinomycetes</taxon>
        <taxon>Kitasatosporales</taxon>
        <taxon>Streptomycetaceae</taxon>
        <taxon>Streptomyces</taxon>
        <taxon>Streptomyces aurantiacus group</taxon>
    </lineage>
</organism>
<evidence type="ECO:0000256" key="3">
    <source>
        <dbReference type="SAM" id="MobiDB-lite"/>
    </source>
</evidence>
<dbReference type="InterPro" id="IPR011032">
    <property type="entry name" value="GroES-like_sf"/>
</dbReference>
<sequence length="342" mass="36537">MTSSPRTMRAVRLSAPGPVDNLRPTTLPLPPERDGWVRIRVEAFGLNRSELKLRLGVSEGVSFPRVPGIEAAGVVDAAPAGSGLTAGQKVVAMMGDMGRTYDGGYAEYTSVPLSQVIPVDTDLPWEVLGALPEMVQTAYGSLTVGLDLRPGQSVLIRGGTSSVGLAAAALATWRGATVLSTTRRADRLALLSERGVDHPLLDTGEVAPAVRELYPEGVDAALDLVGTPTLQDTLRAVRVHGTACFGGSLSNQWTVRDFSPNEYLPRGVRLAGYFGDAADLPREAFQEILDAVAAGRLAFPVDRVYDGLEQVPQAHDDMEHDRATGKLVVRVRHEDREVNEGP</sequence>
<dbReference type="InterPro" id="IPR036291">
    <property type="entry name" value="NAD(P)-bd_dom_sf"/>
</dbReference>
<protein>
    <submittedName>
        <fullName evidence="5">Zinc-binding dehydrogenase</fullName>
    </submittedName>
</protein>
<dbReference type="PANTHER" id="PTHR48106:SF18">
    <property type="entry name" value="QUINONE OXIDOREDUCTASE PIG3"/>
    <property type="match status" value="1"/>
</dbReference>
<evidence type="ECO:0000256" key="1">
    <source>
        <dbReference type="ARBA" id="ARBA00022857"/>
    </source>
</evidence>
<dbReference type="Gene3D" id="3.40.50.720">
    <property type="entry name" value="NAD(P)-binding Rossmann-like Domain"/>
    <property type="match status" value="1"/>
</dbReference>
<dbReference type="Pfam" id="PF13602">
    <property type="entry name" value="ADH_zinc_N_2"/>
    <property type="match status" value="1"/>
</dbReference>